<dbReference type="GO" id="GO:0004673">
    <property type="term" value="F:protein histidine kinase activity"/>
    <property type="evidence" value="ECO:0007669"/>
    <property type="project" value="UniProtKB-EC"/>
</dbReference>
<proteinExistence type="predicted"/>
<feature type="transmembrane region" description="Helical" evidence="6">
    <location>
        <begin position="275"/>
        <end position="296"/>
    </location>
</feature>
<dbReference type="Proteomes" id="UP001589818">
    <property type="component" value="Unassembled WGS sequence"/>
</dbReference>
<comment type="subcellular location">
    <subcellularLocation>
        <location evidence="1">Cell membrane</location>
        <topology evidence="1">Multi-pass membrane protein</topology>
    </subcellularLocation>
</comment>
<protein>
    <submittedName>
        <fullName evidence="8">Sensor histidine kinase</fullName>
        <ecNumber evidence="8">2.7.13.3</ecNumber>
    </submittedName>
</protein>
<accession>A0ABV6JKT2</accession>
<dbReference type="InterPro" id="IPR010559">
    <property type="entry name" value="Sig_transdc_His_kin_internal"/>
</dbReference>
<dbReference type="PANTHER" id="PTHR34220">
    <property type="entry name" value="SENSOR HISTIDINE KINASE YPDA"/>
    <property type="match status" value="1"/>
</dbReference>
<reference evidence="8 9" key="1">
    <citation type="submission" date="2024-09" db="EMBL/GenBank/DDBJ databases">
        <authorList>
            <person name="Sun Q."/>
            <person name="Mori K."/>
        </authorList>
    </citation>
    <scope>NUCLEOTIDE SEQUENCE [LARGE SCALE GENOMIC DNA]</scope>
    <source>
        <strain evidence="8 9">CCM 4839</strain>
    </source>
</reference>
<evidence type="ECO:0000256" key="2">
    <source>
        <dbReference type="ARBA" id="ARBA00022475"/>
    </source>
</evidence>
<evidence type="ECO:0000313" key="8">
    <source>
        <dbReference type="EMBL" id="MFC0396518.1"/>
    </source>
</evidence>
<evidence type="ECO:0000313" key="9">
    <source>
        <dbReference type="Proteomes" id="UP001589818"/>
    </source>
</evidence>
<dbReference type="PANTHER" id="PTHR34220:SF9">
    <property type="entry name" value="SIGNAL TRANSDUCTION HISTIDINE KINASE INTERNAL REGION DOMAIN-CONTAINING PROTEIN"/>
    <property type="match status" value="1"/>
</dbReference>
<organism evidence="8 9">
    <name type="scientific">Paenibacillus mendelii</name>
    <dbReference type="NCBI Taxonomy" id="206163"/>
    <lineage>
        <taxon>Bacteria</taxon>
        <taxon>Bacillati</taxon>
        <taxon>Bacillota</taxon>
        <taxon>Bacilli</taxon>
        <taxon>Bacillales</taxon>
        <taxon>Paenibacillaceae</taxon>
        <taxon>Paenibacillus</taxon>
    </lineage>
</organism>
<comment type="caution">
    <text evidence="8">The sequence shown here is derived from an EMBL/GenBank/DDBJ whole genome shotgun (WGS) entry which is preliminary data.</text>
</comment>
<name>A0ABV6JKT2_9BACL</name>
<gene>
    <name evidence="8" type="ORF">ACFFJ8_34865</name>
</gene>
<dbReference type="PROSITE" id="PS50885">
    <property type="entry name" value="HAMP"/>
    <property type="match status" value="1"/>
</dbReference>
<keyword evidence="3" id="KW-0597">Phosphoprotein</keyword>
<dbReference type="RefSeq" id="WP_204818630.1">
    <property type="nucleotide sequence ID" value="NZ_JANHOF010000005.1"/>
</dbReference>
<evidence type="ECO:0000256" key="6">
    <source>
        <dbReference type="SAM" id="Phobius"/>
    </source>
</evidence>
<keyword evidence="6" id="KW-1133">Transmembrane helix</keyword>
<dbReference type="EC" id="2.7.13.3" evidence="8"/>
<evidence type="ECO:0000256" key="4">
    <source>
        <dbReference type="ARBA" id="ARBA00022679"/>
    </source>
</evidence>
<evidence type="ECO:0000259" key="7">
    <source>
        <dbReference type="PROSITE" id="PS50885"/>
    </source>
</evidence>
<keyword evidence="4 8" id="KW-0808">Transferase</keyword>
<dbReference type="Gene3D" id="3.30.565.10">
    <property type="entry name" value="Histidine kinase-like ATPase, C-terminal domain"/>
    <property type="match status" value="1"/>
</dbReference>
<feature type="transmembrane region" description="Helical" evidence="6">
    <location>
        <begin position="12"/>
        <end position="34"/>
    </location>
</feature>
<sequence>MRSLRSFKTKLFITYSLTLITITLMASIPLYFYLKHNIEKNIVTHVQQLAQNTTSNLNSYISMFDNIAFQFYNSHDNTRTTVAGYMGQLLAQKQQAEGGSHEANLSINNFLMIVSSVYNKFDQINLYSNSGLTYTKMVGNTAVRQIIGMDLNFESADEMKGGVALSSNEHGGDHSIPALSLTRKLMWYATDLGYIEAVIRPESIIDTVHLQEYSGASLLILHHDQVIYNSTGATEAVSKSSNAYRVNDKTYRGDFTVLLQIPKDQLFKPLQMFRLVMSGIVFFVILFSVLCFYLLARSLTQPLSALKIAMDNARIDDDGTLPITNKYKMNEIESLKRSFHKMNTRLKDSIDDKLHFRTLQLRSHFQTLQAQINPHFLFNMLSVMTILSDRKDAAAVSSISRKLSLYLRYAISSESEMTALSHELAFTDSYLELMKSRHLHRLNYTIQVQDEMMNLQVPKLSLQPLVENCIQHGLTDDIDQIHIQLSGYMQGEQWTIEICDDGAGFQGDTLSQIHRRVEDYIHRLQDENDAEPLSLSIGGMGLVSTLARLKLLWKSHMTYEISNLESRGTRIAISVTMVKEGETI</sequence>
<dbReference type="InterPro" id="IPR003660">
    <property type="entry name" value="HAMP_dom"/>
</dbReference>
<evidence type="ECO:0000256" key="1">
    <source>
        <dbReference type="ARBA" id="ARBA00004651"/>
    </source>
</evidence>
<keyword evidence="9" id="KW-1185">Reference proteome</keyword>
<keyword evidence="5 6" id="KW-0472">Membrane</keyword>
<evidence type="ECO:0000256" key="3">
    <source>
        <dbReference type="ARBA" id="ARBA00022553"/>
    </source>
</evidence>
<dbReference type="InterPro" id="IPR036890">
    <property type="entry name" value="HATPase_C_sf"/>
</dbReference>
<keyword evidence="8" id="KW-0418">Kinase</keyword>
<dbReference type="InterPro" id="IPR050640">
    <property type="entry name" value="Bact_2-comp_sensor_kinase"/>
</dbReference>
<feature type="domain" description="HAMP" evidence="7">
    <location>
        <begin position="297"/>
        <end position="351"/>
    </location>
</feature>
<dbReference type="EMBL" id="JBHLVF010000061">
    <property type="protein sequence ID" value="MFC0396518.1"/>
    <property type="molecule type" value="Genomic_DNA"/>
</dbReference>
<evidence type="ECO:0000256" key="5">
    <source>
        <dbReference type="ARBA" id="ARBA00023136"/>
    </source>
</evidence>
<keyword evidence="6" id="KW-0812">Transmembrane</keyword>
<dbReference type="SUPFAM" id="SSF55874">
    <property type="entry name" value="ATPase domain of HSP90 chaperone/DNA topoisomerase II/histidine kinase"/>
    <property type="match status" value="1"/>
</dbReference>
<dbReference type="Gene3D" id="6.10.340.10">
    <property type="match status" value="1"/>
</dbReference>
<keyword evidence="2" id="KW-1003">Cell membrane</keyword>
<dbReference type="Pfam" id="PF06580">
    <property type="entry name" value="His_kinase"/>
    <property type="match status" value="1"/>
</dbReference>